<evidence type="ECO:0000256" key="6">
    <source>
        <dbReference type="ARBA" id="ARBA00023136"/>
    </source>
</evidence>
<organism evidence="10 11">
    <name type="scientific">Lojkania enalia</name>
    <dbReference type="NCBI Taxonomy" id="147567"/>
    <lineage>
        <taxon>Eukaryota</taxon>
        <taxon>Fungi</taxon>
        <taxon>Dikarya</taxon>
        <taxon>Ascomycota</taxon>
        <taxon>Pezizomycotina</taxon>
        <taxon>Dothideomycetes</taxon>
        <taxon>Pleosporomycetidae</taxon>
        <taxon>Pleosporales</taxon>
        <taxon>Pleosporales incertae sedis</taxon>
        <taxon>Lojkania</taxon>
    </lineage>
</organism>
<name>A0A9P4N4E3_9PLEO</name>
<protein>
    <submittedName>
        <fullName evidence="10">General substrate transporter</fullName>
    </submittedName>
</protein>
<dbReference type="OrthoDB" id="6612291at2759"/>
<comment type="caution">
    <text evidence="10">The sequence shown here is derived from an EMBL/GenBank/DDBJ whole genome shotgun (WGS) entry which is preliminary data.</text>
</comment>
<keyword evidence="4 8" id="KW-0812">Transmembrane</keyword>
<proteinExistence type="inferred from homology"/>
<feature type="transmembrane region" description="Helical" evidence="8">
    <location>
        <begin position="430"/>
        <end position="449"/>
    </location>
</feature>
<evidence type="ECO:0000256" key="1">
    <source>
        <dbReference type="ARBA" id="ARBA00004141"/>
    </source>
</evidence>
<dbReference type="PROSITE" id="PS00217">
    <property type="entry name" value="SUGAR_TRANSPORT_2"/>
    <property type="match status" value="1"/>
</dbReference>
<dbReference type="InterPro" id="IPR005829">
    <property type="entry name" value="Sugar_transporter_CS"/>
</dbReference>
<feature type="transmembrane region" description="Helical" evidence="8">
    <location>
        <begin position="363"/>
        <end position="387"/>
    </location>
</feature>
<evidence type="ECO:0000256" key="8">
    <source>
        <dbReference type="SAM" id="Phobius"/>
    </source>
</evidence>
<feature type="transmembrane region" description="Helical" evidence="8">
    <location>
        <begin position="104"/>
        <end position="125"/>
    </location>
</feature>
<dbReference type="GO" id="GO:0016020">
    <property type="term" value="C:membrane"/>
    <property type="evidence" value="ECO:0007669"/>
    <property type="project" value="UniProtKB-SubCell"/>
</dbReference>
<feature type="transmembrane region" description="Helical" evidence="8">
    <location>
        <begin position="145"/>
        <end position="165"/>
    </location>
</feature>
<dbReference type="InterPro" id="IPR020846">
    <property type="entry name" value="MFS_dom"/>
</dbReference>
<evidence type="ECO:0000256" key="4">
    <source>
        <dbReference type="ARBA" id="ARBA00022692"/>
    </source>
</evidence>
<keyword evidence="6 8" id="KW-0472">Membrane</keyword>
<dbReference type="InterPro" id="IPR050360">
    <property type="entry name" value="MFS_Sugar_Transporters"/>
</dbReference>
<sequence length="505" mass="55840">MALPPKWYQFLVSVFASLGSLLYGYDLGVIAQVIASQSFDSYFNSPTDNETGAVVSVFTGGAFFGAFLAGPAGDKLGRKWTIFMGALIFCLGGALQTAAQNMAYLYSGRAIAGLGVGVLVMIVPLYQAELAHPSIRGRVTALQQFMLGVGALAAAWISYGTYVGFSPDDNRQWRVSLVIQIVPAAILAALILLFPESPRWLIDHGKPEEGLRTLAQLHSHGNESDPWVVAEYNQIQEAITYEHEHEAKSYSELFSDRSSFRRLFLACSIQASIQMTGVSAIQYYSVTIYGEMGIEGDDTLKYQAISSVIALIAQFLCILFIDYTGRRWPLILGNIGNMITFIIATILLAKFPPGASGNTSASWGFIVITWIYNFSFSATCGPLSWIIPAEIFDTKTRSMGVAIATMVSFGFNTMIGQVTKPAMTSVGWRYYILFIVCNLTNAIFFWAILPETAKRPLEEMNYLFKHAPLFIPSMKRTDYATHDLERRVEEVEAKQSMNDHVEIKM</sequence>
<feature type="transmembrane region" description="Helical" evidence="8">
    <location>
        <begin position="330"/>
        <end position="351"/>
    </location>
</feature>
<evidence type="ECO:0000256" key="3">
    <source>
        <dbReference type="ARBA" id="ARBA00022448"/>
    </source>
</evidence>
<dbReference type="Gene3D" id="1.20.1250.20">
    <property type="entry name" value="MFS general substrate transporter like domains"/>
    <property type="match status" value="1"/>
</dbReference>
<feature type="transmembrane region" description="Helical" evidence="8">
    <location>
        <begin position="177"/>
        <end position="194"/>
    </location>
</feature>
<evidence type="ECO:0000259" key="9">
    <source>
        <dbReference type="PROSITE" id="PS50850"/>
    </source>
</evidence>
<evidence type="ECO:0000313" key="10">
    <source>
        <dbReference type="EMBL" id="KAF2258191.1"/>
    </source>
</evidence>
<comment type="similarity">
    <text evidence="2 7">Belongs to the major facilitator superfamily. Sugar transporter (TC 2.A.1.1) family.</text>
</comment>
<evidence type="ECO:0000256" key="7">
    <source>
        <dbReference type="RuleBase" id="RU003346"/>
    </source>
</evidence>
<dbReference type="SUPFAM" id="SSF103473">
    <property type="entry name" value="MFS general substrate transporter"/>
    <property type="match status" value="1"/>
</dbReference>
<evidence type="ECO:0000313" key="11">
    <source>
        <dbReference type="Proteomes" id="UP000800093"/>
    </source>
</evidence>
<dbReference type="PROSITE" id="PS50850">
    <property type="entry name" value="MFS"/>
    <property type="match status" value="1"/>
</dbReference>
<feature type="domain" description="Major facilitator superfamily (MFS) profile" evidence="9">
    <location>
        <begin position="12"/>
        <end position="453"/>
    </location>
</feature>
<dbReference type="InterPro" id="IPR005828">
    <property type="entry name" value="MFS_sugar_transport-like"/>
</dbReference>
<dbReference type="Proteomes" id="UP000800093">
    <property type="component" value="Unassembled WGS sequence"/>
</dbReference>
<dbReference type="AlphaFoldDB" id="A0A9P4N4E3"/>
<dbReference type="PANTHER" id="PTHR48022:SF37">
    <property type="entry name" value="MAJOR FACILITATOR SUPERFAMILY (MFS) PROFILE DOMAIN-CONTAINING PROTEIN-RELATED"/>
    <property type="match status" value="1"/>
</dbReference>
<dbReference type="InterPro" id="IPR003663">
    <property type="entry name" value="Sugar/inositol_transpt"/>
</dbReference>
<dbReference type="Pfam" id="PF00083">
    <property type="entry name" value="Sugar_tr"/>
    <property type="match status" value="1"/>
</dbReference>
<dbReference type="FunFam" id="1.20.1250.20:FF:000090">
    <property type="entry name" value="MFS sugar transporter, putative"/>
    <property type="match status" value="1"/>
</dbReference>
<dbReference type="InterPro" id="IPR036259">
    <property type="entry name" value="MFS_trans_sf"/>
</dbReference>
<comment type="subcellular location">
    <subcellularLocation>
        <location evidence="1">Membrane</location>
        <topology evidence="1">Multi-pass membrane protein</topology>
    </subcellularLocation>
</comment>
<gene>
    <name evidence="10" type="ORF">CC78DRAFT_595818</name>
</gene>
<feature type="transmembrane region" description="Helical" evidence="8">
    <location>
        <begin position="51"/>
        <end position="68"/>
    </location>
</feature>
<keyword evidence="11" id="KW-1185">Reference proteome</keyword>
<feature type="transmembrane region" description="Helical" evidence="8">
    <location>
        <begin position="304"/>
        <end position="323"/>
    </location>
</feature>
<dbReference type="GO" id="GO:0005351">
    <property type="term" value="F:carbohydrate:proton symporter activity"/>
    <property type="evidence" value="ECO:0007669"/>
    <property type="project" value="TreeGrafter"/>
</dbReference>
<dbReference type="PANTHER" id="PTHR48022">
    <property type="entry name" value="PLASTIDIC GLUCOSE TRANSPORTER 4"/>
    <property type="match status" value="1"/>
</dbReference>
<dbReference type="NCBIfam" id="TIGR00879">
    <property type="entry name" value="SP"/>
    <property type="match status" value="1"/>
</dbReference>
<evidence type="ECO:0000256" key="5">
    <source>
        <dbReference type="ARBA" id="ARBA00022989"/>
    </source>
</evidence>
<keyword evidence="5 8" id="KW-1133">Transmembrane helix</keyword>
<keyword evidence="3 7" id="KW-0813">Transport</keyword>
<dbReference type="EMBL" id="ML986776">
    <property type="protein sequence ID" value="KAF2258191.1"/>
    <property type="molecule type" value="Genomic_DNA"/>
</dbReference>
<feature type="transmembrane region" description="Helical" evidence="8">
    <location>
        <begin position="399"/>
        <end position="418"/>
    </location>
</feature>
<feature type="transmembrane region" description="Helical" evidence="8">
    <location>
        <begin position="80"/>
        <end position="98"/>
    </location>
</feature>
<dbReference type="PRINTS" id="PR00171">
    <property type="entry name" value="SUGRTRNSPORT"/>
</dbReference>
<evidence type="ECO:0000256" key="2">
    <source>
        <dbReference type="ARBA" id="ARBA00010992"/>
    </source>
</evidence>
<accession>A0A9P4N4E3</accession>
<reference evidence="11" key="1">
    <citation type="journal article" date="2020" name="Stud. Mycol.">
        <title>101 Dothideomycetes genomes: A test case for predicting lifestyles and emergence of pathogens.</title>
        <authorList>
            <person name="Haridas S."/>
            <person name="Albert R."/>
            <person name="Binder M."/>
            <person name="Bloem J."/>
            <person name="LaButti K."/>
            <person name="Salamov A."/>
            <person name="Andreopoulos B."/>
            <person name="Baker S."/>
            <person name="Barry K."/>
            <person name="Bills G."/>
            <person name="Bluhm B."/>
            <person name="Cannon C."/>
            <person name="Castanera R."/>
            <person name="Culley D."/>
            <person name="Daum C."/>
            <person name="Ezra D."/>
            <person name="Gonzalez J."/>
            <person name="Henrissat B."/>
            <person name="Kuo A."/>
            <person name="Liang C."/>
            <person name="Lipzen A."/>
            <person name="Lutzoni F."/>
            <person name="Magnuson J."/>
            <person name="Mondo S."/>
            <person name="Nolan M."/>
            <person name="Ohm R."/>
            <person name="Pangilinan J."/>
            <person name="Park H.-J."/>
            <person name="Ramirez L."/>
            <person name="Alfaro M."/>
            <person name="Sun H."/>
            <person name="Tritt A."/>
            <person name="Yoshinaga Y."/>
            <person name="Zwiers L.-H."/>
            <person name="Turgeon B."/>
            <person name="Goodwin S."/>
            <person name="Spatafora J."/>
            <person name="Crous P."/>
            <person name="Grigoriev I."/>
        </authorList>
    </citation>
    <scope>NUCLEOTIDE SEQUENCE [LARGE SCALE GENOMIC DNA]</scope>
    <source>
        <strain evidence="11">CBS 304.66</strain>
    </source>
</reference>